<feature type="compositionally biased region" description="Low complexity" evidence="1">
    <location>
        <begin position="432"/>
        <end position="445"/>
    </location>
</feature>
<evidence type="ECO:0000256" key="1">
    <source>
        <dbReference type="SAM" id="MobiDB-lite"/>
    </source>
</evidence>
<organism evidence="2 3">
    <name type="scientific">Prorocentrum cordatum</name>
    <dbReference type="NCBI Taxonomy" id="2364126"/>
    <lineage>
        <taxon>Eukaryota</taxon>
        <taxon>Sar</taxon>
        <taxon>Alveolata</taxon>
        <taxon>Dinophyceae</taxon>
        <taxon>Prorocentrales</taxon>
        <taxon>Prorocentraceae</taxon>
        <taxon>Prorocentrum</taxon>
    </lineage>
</organism>
<sequence length="445" mass="45815">MFREGPLRSAQTPRSPEEHASEQPLFCQEASCAAACGPPQAALALAAGRLRRAELLEFVRHNEGDGAALARWLDFASKTPALPVLGGEAAPGIFAAPGADEPGGSGCAGALACFCSAGCRDQWLRGGHLAAAASRGCVAARALLRRAEEAGGPDPTLRRNLTVMTAEALLEAARPWLADLRAGRLGRAHRGVLGALAPILGAAAGASPLRRGALPTRALASAHSLLLDAVVEVASGAGGWQLQASGRRLRRQWAGLVLPRGLFEGVLAVLDKCAWSLDGSTLPSPLARYCGALRGGGGDGAAEAEAVAAIGPVVRALCEQQDALAEDSEEEGEEAGSAGEAAAAEAPPGAIPLPPPERARGMRPVLVPHLLGAEEIALVKQVSQDAAARDHHKHAAGSQWRTRYLRAGRSGTWPRRSSRSCGGRRWRPPSGPAAGACCGAWTRPG</sequence>
<feature type="region of interest" description="Disordered" evidence="1">
    <location>
        <begin position="388"/>
        <end position="445"/>
    </location>
</feature>
<feature type="region of interest" description="Disordered" evidence="1">
    <location>
        <begin position="1"/>
        <end position="21"/>
    </location>
</feature>
<feature type="compositionally biased region" description="Low complexity" evidence="1">
    <location>
        <begin position="335"/>
        <end position="348"/>
    </location>
</feature>
<feature type="compositionally biased region" description="Basic residues" evidence="1">
    <location>
        <begin position="416"/>
        <end position="427"/>
    </location>
</feature>
<name>A0ABN9SIA5_9DINO</name>
<reference evidence="2" key="1">
    <citation type="submission" date="2023-10" db="EMBL/GenBank/DDBJ databases">
        <authorList>
            <person name="Chen Y."/>
            <person name="Shah S."/>
            <person name="Dougan E. K."/>
            <person name="Thang M."/>
            <person name="Chan C."/>
        </authorList>
    </citation>
    <scope>NUCLEOTIDE SEQUENCE [LARGE SCALE GENOMIC DNA]</scope>
</reference>
<proteinExistence type="predicted"/>
<keyword evidence="3" id="KW-1185">Reference proteome</keyword>
<feature type="region of interest" description="Disordered" evidence="1">
    <location>
        <begin position="323"/>
        <end position="360"/>
    </location>
</feature>
<dbReference type="Proteomes" id="UP001189429">
    <property type="component" value="Unassembled WGS sequence"/>
</dbReference>
<accession>A0ABN9SIA5</accession>
<dbReference type="EMBL" id="CAUYUJ010011245">
    <property type="protein sequence ID" value="CAK0831422.1"/>
    <property type="molecule type" value="Genomic_DNA"/>
</dbReference>
<comment type="caution">
    <text evidence="2">The sequence shown here is derived from an EMBL/GenBank/DDBJ whole genome shotgun (WGS) entry which is preliminary data.</text>
</comment>
<feature type="compositionally biased region" description="Acidic residues" evidence="1">
    <location>
        <begin position="324"/>
        <end position="334"/>
    </location>
</feature>
<evidence type="ECO:0000313" key="3">
    <source>
        <dbReference type="Proteomes" id="UP001189429"/>
    </source>
</evidence>
<gene>
    <name evidence="2" type="ORF">PCOR1329_LOCUS29745</name>
</gene>
<protein>
    <recommendedName>
        <fullName evidence="4">RING-type E3 ubiquitin transferase</fullName>
    </recommendedName>
</protein>
<evidence type="ECO:0008006" key="4">
    <source>
        <dbReference type="Google" id="ProtNLM"/>
    </source>
</evidence>
<evidence type="ECO:0000313" key="2">
    <source>
        <dbReference type="EMBL" id="CAK0831422.1"/>
    </source>
</evidence>